<reference evidence="13" key="1">
    <citation type="submission" date="2011-04" db="EMBL/GenBank/DDBJ databases">
        <title>The complete genome of Thermodesulfatator indicus DSM 15286.</title>
        <authorList>
            <person name="Lucas S."/>
            <person name="Copeland A."/>
            <person name="Lapidus A."/>
            <person name="Bruce D."/>
            <person name="Goodwin L."/>
            <person name="Pitluck S."/>
            <person name="Peters L."/>
            <person name="Kyrpides N."/>
            <person name="Mavromatis K."/>
            <person name="Pagani I."/>
            <person name="Ivanova N."/>
            <person name="Saunders L."/>
            <person name="Detter J.C."/>
            <person name="Tapia R."/>
            <person name="Han C."/>
            <person name="Land M."/>
            <person name="Hauser L."/>
            <person name="Markowitz V."/>
            <person name="Cheng J.-F."/>
            <person name="Hugenholtz P."/>
            <person name="Woyke T."/>
            <person name="Wu D."/>
            <person name="Spring S."/>
            <person name="Schroeder M."/>
            <person name="Brambilla E."/>
            <person name="Klenk H.-P."/>
            <person name="Eisen J.A."/>
        </authorList>
    </citation>
    <scope>NUCLEOTIDE SEQUENCE [LARGE SCALE GENOMIC DNA]</scope>
    <source>
        <strain evidence="13">DSM 15286 / JCM 11887 / CIR29812</strain>
    </source>
</reference>
<evidence type="ECO:0000256" key="9">
    <source>
        <dbReference type="ARBA" id="ARBA00023136"/>
    </source>
</evidence>
<organism evidence="12 13">
    <name type="scientific">Thermodesulfatator indicus (strain DSM 15286 / JCM 11887 / CIR29812)</name>
    <dbReference type="NCBI Taxonomy" id="667014"/>
    <lineage>
        <taxon>Bacteria</taxon>
        <taxon>Pseudomonadati</taxon>
        <taxon>Thermodesulfobacteriota</taxon>
        <taxon>Thermodesulfobacteria</taxon>
        <taxon>Thermodesulfobacteriales</taxon>
        <taxon>Thermodesulfatatoraceae</taxon>
        <taxon>Thermodesulfatator</taxon>
    </lineage>
</organism>
<evidence type="ECO:0000256" key="4">
    <source>
        <dbReference type="ARBA" id="ARBA00022692"/>
    </source>
</evidence>
<evidence type="ECO:0000256" key="1">
    <source>
        <dbReference type="ARBA" id="ARBA00004651"/>
    </source>
</evidence>
<name>F8A9A3_THEID</name>
<dbReference type="Pfam" id="PF00689">
    <property type="entry name" value="Cation_ATPase_C"/>
    <property type="match status" value="1"/>
</dbReference>
<dbReference type="InParanoid" id="F8A9A3"/>
<evidence type="ECO:0000313" key="12">
    <source>
        <dbReference type="EMBL" id="AEH45467.1"/>
    </source>
</evidence>
<evidence type="ECO:0000256" key="8">
    <source>
        <dbReference type="ARBA" id="ARBA00022989"/>
    </source>
</evidence>
<protein>
    <submittedName>
        <fullName evidence="12">ATPase, P-type (Transporting), HAD superfamily, subfamily IC</fullName>
    </submittedName>
</protein>
<feature type="transmembrane region" description="Helical" evidence="10">
    <location>
        <begin position="349"/>
        <end position="372"/>
    </location>
</feature>
<feature type="transmembrane region" description="Helical" evidence="10">
    <location>
        <begin position="164"/>
        <end position="196"/>
    </location>
</feature>
<dbReference type="InterPro" id="IPR008250">
    <property type="entry name" value="ATPase_P-typ_transduc_dom_A_sf"/>
</dbReference>
<keyword evidence="7" id="KW-1278">Translocase</keyword>
<evidence type="ECO:0000259" key="11">
    <source>
        <dbReference type="SMART" id="SM00831"/>
    </source>
</evidence>
<dbReference type="Proteomes" id="UP000006793">
    <property type="component" value="Chromosome"/>
</dbReference>
<evidence type="ECO:0000313" key="13">
    <source>
        <dbReference type="Proteomes" id="UP000006793"/>
    </source>
</evidence>
<dbReference type="SMART" id="SM00831">
    <property type="entry name" value="Cation_ATPase_N"/>
    <property type="match status" value="1"/>
</dbReference>
<evidence type="ECO:0000256" key="2">
    <source>
        <dbReference type="ARBA" id="ARBA00005675"/>
    </source>
</evidence>
<evidence type="ECO:0000256" key="5">
    <source>
        <dbReference type="ARBA" id="ARBA00022741"/>
    </source>
</evidence>
<dbReference type="HOGENOM" id="CLU_002360_3_3_0"/>
<dbReference type="InterPro" id="IPR023299">
    <property type="entry name" value="ATPase_P-typ_cyto_dom_N"/>
</dbReference>
<dbReference type="PaxDb" id="667014-Thein_1607"/>
<dbReference type="InterPro" id="IPR023214">
    <property type="entry name" value="HAD_sf"/>
</dbReference>
<dbReference type="Pfam" id="PF00690">
    <property type="entry name" value="Cation_ATPase_N"/>
    <property type="match status" value="1"/>
</dbReference>
<dbReference type="InterPro" id="IPR059000">
    <property type="entry name" value="ATPase_P-type_domA"/>
</dbReference>
<dbReference type="PRINTS" id="PR00119">
    <property type="entry name" value="CATATPASE"/>
</dbReference>
<dbReference type="GO" id="GO:0005524">
    <property type="term" value="F:ATP binding"/>
    <property type="evidence" value="ECO:0007669"/>
    <property type="project" value="UniProtKB-KW"/>
</dbReference>
<dbReference type="eggNOG" id="COG0474">
    <property type="taxonomic scope" value="Bacteria"/>
</dbReference>
<gene>
    <name evidence="12" type="ordered locus">Thein_1607</name>
</gene>
<dbReference type="InterPro" id="IPR023298">
    <property type="entry name" value="ATPase_P-typ_TM_dom_sf"/>
</dbReference>
<evidence type="ECO:0000256" key="10">
    <source>
        <dbReference type="SAM" id="Phobius"/>
    </source>
</evidence>
<evidence type="ECO:0000256" key="6">
    <source>
        <dbReference type="ARBA" id="ARBA00022840"/>
    </source>
</evidence>
<dbReference type="InterPro" id="IPR006068">
    <property type="entry name" value="ATPase_P-typ_cation-transptr_C"/>
</dbReference>
<dbReference type="Gene3D" id="2.70.150.10">
    <property type="entry name" value="Calcium-transporting ATPase, cytoplasmic transduction domain A"/>
    <property type="match status" value="1"/>
</dbReference>
<dbReference type="InterPro" id="IPR044492">
    <property type="entry name" value="P_typ_ATPase_HD_dom"/>
</dbReference>
<dbReference type="InterPro" id="IPR050510">
    <property type="entry name" value="Cation_transp_ATPase_P-type"/>
</dbReference>
<dbReference type="SUPFAM" id="SSF56784">
    <property type="entry name" value="HAD-like"/>
    <property type="match status" value="1"/>
</dbReference>
<accession>F8A9A3</accession>
<reference evidence="12 13" key="2">
    <citation type="journal article" date="2012" name="Stand. Genomic Sci.">
        <title>Complete genome sequence of the thermophilic sulfate-reducing ocean bacterium Thermodesulfatator indicus type strain (CIR29812(T)).</title>
        <authorList>
            <person name="Anderson I."/>
            <person name="Saunders E."/>
            <person name="Lapidus A."/>
            <person name="Nolan M."/>
            <person name="Lucas S."/>
            <person name="Tice H."/>
            <person name="Del Rio T.G."/>
            <person name="Cheng J.F."/>
            <person name="Han C."/>
            <person name="Tapia R."/>
            <person name="Goodwin L.A."/>
            <person name="Pitluck S."/>
            <person name="Liolios K."/>
            <person name="Mavromatis K."/>
            <person name="Pagani I."/>
            <person name="Ivanova N."/>
            <person name="Mikhailova N."/>
            <person name="Pati A."/>
            <person name="Chen A."/>
            <person name="Palaniappan K."/>
            <person name="Land M."/>
            <person name="Hauser L."/>
            <person name="Jeffries C.D."/>
            <person name="Chang Y.J."/>
            <person name="Brambilla E.M."/>
            <person name="Rohde M."/>
            <person name="Spring S."/>
            <person name="Goker M."/>
            <person name="Detter J.C."/>
            <person name="Woyke T."/>
            <person name="Bristow J."/>
            <person name="Eisen J.A."/>
            <person name="Markowitz V."/>
            <person name="Hugenholtz P."/>
            <person name="Kyrpides N.C."/>
            <person name="Klenk H.P."/>
        </authorList>
    </citation>
    <scope>NUCLEOTIDE SEQUENCE [LARGE SCALE GENOMIC DNA]</scope>
    <source>
        <strain evidence="13">DSM 15286 / JCM 11887 / CIR29812</strain>
    </source>
</reference>
<dbReference type="SFLD" id="SFLDG00002">
    <property type="entry name" value="C1.7:_P-type_atpase_like"/>
    <property type="match status" value="1"/>
</dbReference>
<dbReference type="SUPFAM" id="SSF81653">
    <property type="entry name" value="Calcium ATPase, transduction domain A"/>
    <property type="match status" value="1"/>
</dbReference>
<dbReference type="PRINTS" id="PR00120">
    <property type="entry name" value="HATPASE"/>
</dbReference>
<keyword evidence="4 10" id="KW-0812">Transmembrane</keyword>
<proteinExistence type="inferred from homology"/>
<evidence type="ECO:0000256" key="3">
    <source>
        <dbReference type="ARBA" id="ARBA00022475"/>
    </source>
</evidence>
<dbReference type="InterPro" id="IPR018303">
    <property type="entry name" value="ATPase_P-typ_P_site"/>
</dbReference>
<dbReference type="STRING" id="667014.Thein_1607"/>
<feature type="transmembrane region" description="Helical" evidence="10">
    <location>
        <begin position="968"/>
        <end position="990"/>
    </location>
</feature>
<dbReference type="InterPro" id="IPR036412">
    <property type="entry name" value="HAD-like_sf"/>
</dbReference>
<keyword evidence="8 10" id="KW-1133">Transmembrane helix</keyword>
<dbReference type="PANTHER" id="PTHR43294:SF21">
    <property type="entry name" value="CATION TRANSPORTING ATPASE"/>
    <property type="match status" value="1"/>
</dbReference>
<dbReference type="NCBIfam" id="TIGR01494">
    <property type="entry name" value="ATPase_P-type"/>
    <property type="match status" value="2"/>
</dbReference>
<dbReference type="OrthoDB" id="499468at2"/>
<dbReference type="Pfam" id="PF00122">
    <property type="entry name" value="E1-E2_ATPase"/>
    <property type="match status" value="1"/>
</dbReference>
<keyword evidence="6" id="KW-0067">ATP-binding</keyword>
<dbReference type="Gene3D" id="3.40.1110.10">
    <property type="entry name" value="Calcium-transporting ATPase, cytoplasmic domain N"/>
    <property type="match status" value="1"/>
</dbReference>
<dbReference type="EMBL" id="CP002683">
    <property type="protein sequence ID" value="AEH45467.1"/>
    <property type="molecule type" value="Genomic_DNA"/>
</dbReference>
<keyword evidence="5" id="KW-0547">Nucleotide-binding</keyword>
<dbReference type="FunCoup" id="F8A9A3">
    <property type="interactions" value="182"/>
</dbReference>
<dbReference type="AlphaFoldDB" id="F8A9A3"/>
<dbReference type="Gene3D" id="1.20.1110.10">
    <property type="entry name" value="Calcium-transporting ATPase, transmembrane domain"/>
    <property type="match status" value="1"/>
</dbReference>
<dbReference type="InterPro" id="IPR004014">
    <property type="entry name" value="ATPase_P-typ_cation-transptr_N"/>
</dbReference>
<dbReference type="PANTHER" id="PTHR43294">
    <property type="entry name" value="SODIUM/POTASSIUM-TRANSPORTING ATPASE SUBUNIT ALPHA"/>
    <property type="match status" value="1"/>
</dbReference>
<dbReference type="RefSeq" id="WP_013908209.1">
    <property type="nucleotide sequence ID" value="NC_015681.1"/>
</dbReference>
<dbReference type="SUPFAM" id="SSF81660">
    <property type="entry name" value="Metal cation-transporting ATPase, ATP-binding domain N"/>
    <property type="match status" value="1"/>
</dbReference>
<dbReference type="GO" id="GO:0016887">
    <property type="term" value="F:ATP hydrolysis activity"/>
    <property type="evidence" value="ECO:0007669"/>
    <property type="project" value="InterPro"/>
</dbReference>
<dbReference type="SFLD" id="SFLDF00027">
    <property type="entry name" value="p-type_atpase"/>
    <property type="match status" value="1"/>
</dbReference>
<feature type="domain" description="Cation-transporting P-type ATPase N-terminal" evidence="11">
    <location>
        <begin position="105"/>
        <end position="179"/>
    </location>
</feature>
<sequence>MASLELQKIHELRGRVRFRAPVLYRAFHLKDYLEGVLSRNGHIKKVKVNPLTATILLVFKPDIPIEKIEAELKSYLEKLPSPSEVKKLKSEAKPVVASLKEDGPPWHTMPVEEVLKLLGTDKEKGLARKTYEKLLQKYGPNILPEITPRTGWEIFFEQIKSVPVAILGVAAGISLFTGGIIDAVAILCVVGLNAYIGYKTEAEAERTISSLKKLLHPEALVIREGKVHRVPAETIVPGDIFLLRPGDYVPADGRIIEAERLSIDESALTGESLPVVKTEKPLPPNETYPLADRVNMCFMGTLVLGGHGKAVAVATGKDTEIGRIQLSLAEARPPETSIEKQLDEMGTKLVVLSGALCGAVFVLGVMRGFGFLEMLNTALSLAVAAVPEGLSTVATTTLALGVREMKKENIVVRRLSAIEALGSVQVMCLDKTGTITENRMTVTEVSCGKSYKPKDLENRYLNFSPAPQILFEEAQDELLSLLAVCVLCNESEVVKNGEKLSFRGTPTETALLEIAFKAGLDIEALRKAFPRVRIVHRAENRLYMVTVHSLPSGKFLYAIKGMPTQVLGLCGQVLKGGRLYPLDEEERIELTNLNDQLAVRGLRVLGVAFGISDDPEIDLDLKGEAPWCENFVWLGFVGMEDPIRPGIKDLISLLHQAGIRTVMITGDQAPTAYAIGKAINISGQDELVILDSSDFSHLNPEAFKGLLKRVSVFSRVSPADKLRIVQAFQDLGLKVAMTGDGINDIPALKAADIGVTTGSGTDVAKEVADIIIEDDQLGTMVLAVEKGRIIYKNIRKSLEFLLSTNISEIMVSVSANLAGLGQPLNQMQLLWINLVTDVFPGLALSLEPAEPGIMKEPPRDPQKPIMDTNDFKRLSLQASVISGASLFPYVYGLVRYGRGPKASTLSFLSLTASQLLHTLNCRSEKLTFLENSALPKNPHLAKCMWGTAAAHSLFFLPPIRKVLGLSPLGLIDTVLVAATSFGSLFFNAFLKKVIREGHL</sequence>
<comment type="similarity">
    <text evidence="2">Belongs to the cation transport ATPase (P-type) (TC 3.A.3) family. Type IIA subfamily.</text>
</comment>
<dbReference type="SUPFAM" id="SSF81665">
    <property type="entry name" value="Calcium ATPase, transmembrane domain M"/>
    <property type="match status" value="1"/>
</dbReference>
<keyword evidence="13" id="KW-1185">Reference proteome</keyword>
<keyword evidence="9 10" id="KW-0472">Membrane</keyword>
<dbReference type="PROSITE" id="PS00154">
    <property type="entry name" value="ATPASE_E1_E2"/>
    <property type="match status" value="1"/>
</dbReference>
<comment type="subcellular location">
    <subcellularLocation>
        <location evidence="1">Cell membrane</location>
        <topology evidence="1">Multi-pass membrane protein</topology>
    </subcellularLocation>
</comment>
<dbReference type="KEGG" id="tid:Thein_1607"/>
<dbReference type="Pfam" id="PF08282">
    <property type="entry name" value="Hydrolase_3"/>
    <property type="match status" value="1"/>
</dbReference>
<dbReference type="InterPro" id="IPR001757">
    <property type="entry name" value="P_typ_ATPase"/>
</dbReference>
<keyword evidence="3" id="KW-1003">Cell membrane</keyword>
<evidence type="ECO:0000256" key="7">
    <source>
        <dbReference type="ARBA" id="ARBA00022967"/>
    </source>
</evidence>
<dbReference type="Gene3D" id="3.40.50.1000">
    <property type="entry name" value="HAD superfamily/HAD-like"/>
    <property type="match status" value="1"/>
</dbReference>
<dbReference type="Pfam" id="PF13246">
    <property type="entry name" value="Cation_ATPase"/>
    <property type="match status" value="1"/>
</dbReference>
<dbReference type="GO" id="GO:0005886">
    <property type="term" value="C:plasma membrane"/>
    <property type="evidence" value="ECO:0007669"/>
    <property type="project" value="UniProtKB-SubCell"/>
</dbReference>
<dbReference type="SFLD" id="SFLDS00003">
    <property type="entry name" value="Haloacid_Dehalogenase"/>
    <property type="match status" value="1"/>
</dbReference>